<dbReference type="InterPro" id="IPR056924">
    <property type="entry name" value="SH3_Tf2-1"/>
</dbReference>
<name>A0A151QW21_CAJCA</name>
<dbReference type="PANTHER" id="PTHR45835:SF99">
    <property type="entry name" value="CHROMO DOMAIN-CONTAINING PROTEIN-RELATED"/>
    <property type="match status" value="1"/>
</dbReference>
<dbReference type="SUPFAM" id="SSF53098">
    <property type="entry name" value="Ribonuclease H-like"/>
    <property type="match status" value="1"/>
</dbReference>
<protein>
    <submittedName>
        <fullName evidence="2">Transposon Ty3-I Gag-Pol polyprotein</fullName>
    </submittedName>
</protein>
<dbReference type="Proteomes" id="UP000075243">
    <property type="component" value="Unassembled WGS sequence"/>
</dbReference>
<evidence type="ECO:0000259" key="1">
    <source>
        <dbReference type="Pfam" id="PF24626"/>
    </source>
</evidence>
<organism evidence="2 3">
    <name type="scientific">Cajanus cajan</name>
    <name type="common">Pigeon pea</name>
    <name type="synonym">Cajanus indicus</name>
    <dbReference type="NCBI Taxonomy" id="3821"/>
    <lineage>
        <taxon>Eukaryota</taxon>
        <taxon>Viridiplantae</taxon>
        <taxon>Streptophyta</taxon>
        <taxon>Embryophyta</taxon>
        <taxon>Tracheophyta</taxon>
        <taxon>Spermatophyta</taxon>
        <taxon>Magnoliopsida</taxon>
        <taxon>eudicotyledons</taxon>
        <taxon>Gunneridae</taxon>
        <taxon>Pentapetalae</taxon>
        <taxon>rosids</taxon>
        <taxon>fabids</taxon>
        <taxon>Fabales</taxon>
        <taxon>Fabaceae</taxon>
        <taxon>Papilionoideae</taxon>
        <taxon>50 kb inversion clade</taxon>
        <taxon>NPAAA clade</taxon>
        <taxon>indigoferoid/millettioid clade</taxon>
        <taxon>Phaseoleae</taxon>
        <taxon>Cajanus</taxon>
    </lineage>
</organism>
<feature type="domain" description="Tf2-1-like SH3-like" evidence="1">
    <location>
        <begin position="134"/>
        <end position="197"/>
    </location>
</feature>
<dbReference type="GO" id="GO:0003676">
    <property type="term" value="F:nucleic acid binding"/>
    <property type="evidence" value="ECO:0007669"/>
    <property type="project" value="InterPro"/>
</dbReference>
<proteinExistence type="predicted"/>
<gene>
    <name evidence="2" type="ORF">KK1_044613</name>
</gene>
<dbReference type="OMA" id="YIYYASH"/>
<dbReference type="InterPro" id="IPR036397">
    <property type="entry name" value="RNaseH_sf"/>
</dbReference>
<sequence length="258" mass="29307">MEFIKGLPIYYGKKVIFVVVDRLSKAAHFMALSHPYTATEVAQSFMDNVFKLHGFPDSITSDRDATLYEIVYGQPPPAYLPYLLGESKLGTLPEWLSILLKPSTVLKFHLRRAQDRMKQTADKHRTDRQFVIEDLVYVKLHFYRQVSVAHRNCVKLNPKFFGPFKVLDRIGAVAYKLDLPTSSRIHPVFHVSQLQRHIGDLVSSPALPLNAADAISDKEPKAILDRATVKRGNQAVTKVLVKWKHHLLEDATGSFTMI</sequence>
<dbReference type="Gene3D" id="3.30.420.10">
    <property type="entry name" value="Ribonuclease H-like superfamily/Ribonuclease H"/>
    <property type="match status" value="1"/>
</dbReference>
<evidence type="ECO:0000313" key="2">
    <source>
        <dbReference type="EMBL" id="KYP34432.1"/>
    </source>
</evidence>
<accession>A0A151QW21</accession>
<dbReference type="EMBL" id="KQ484598">
    <property type="protein sequence ID" value="KYP34432.1"/>
    <property type="molecule type" value="Genomic_DNA"/>
</dbReference>
<dbReference type="InterPro" id="IPR012337">
    <property type="entry name" value="RNaseH-like_sf"/>
</dbReference>
<evidence type="ECO:0000313" key="3">
    <source>
        <dbReference type="Proteomes" id="UP000075243"/>
    </source>
</evidence>
<dbReference type="STRING" id="3821.A0A151QW21"/>
<reference evidence="2" key="1">
    <citation type="journal article" date="2012" name="Nat. Biotechnol.">
        <title>Draft genome sequence of pigeonpea (Cajanus cajan), an orphan legume crop of resource-poor farmers.</title>
        <authorList>
            <person name="Varshney R.K."/>
            <person name="Chen W."/>
            <person name="Li Y."/>
            <person name="Bharti A.K."/>
            <person name="Saxena R.K."/>
            <person name="Schlueter J.A."/>
            <person name="Donoghue M.T."/>
            <person name="Azam S."/>
            <person name="Fan G."/>
            <person name="Whaley A.M."/>
            <person name="Farmer A.D."/>
            <person name="Sheridan J."/>
            <person name="Iwata A."/>
            <person name="Tuteja R."/>
            <person name="Penmetsa R.V."/>
            <person name="Wu W."/>
            <person name="Upadhyaya H.D."/>
            <person name="Yang S.P."/>
            <person name="Shah T."/>
            <person name="Saxena K.B."/>
            <person name="Michael T."/>
            <person name="McCombie W.R."/>
            <person name="Yang B."/>
            <person name="Zhang G."/>
            <person name="Yang H."/>
            <person name="Wang J."/>
            <person name="Spillane C."/>
            <person name="Cook D.R."/>
            <person name="May G.D."/>
            <person name="Xu X."/>
            <person name="Jackson S.A."/>
        </authorList>
    </citation>
    <scope>NUCLEOTIDE SEQUENCE [LARGE SCALE GENOMIC DNA]</scope>
</reference>
<dbReference type="Gramene" id="C.cajan_43370.t">
    <property type="protein sequence ID" value="C.cajan_43370.t"/>
    <property type="gene ID" value="C.cajan_43370"/>
</dbReference>
<dbReference type="Pfam" id="PF24626">
    <property type="entry name" value="SH3_Tf2-1"/>
    <property type="match status" value="1"/>
</dbReference>
<keyword evidence="3" id="KW-1185">Reference proteome</keyword>
<dbReference type="PANTHER" id="PTHR45835">
    <property type="entry name" value="YALI0A06105P"/>
    <property type="match status" value="1"/>
</dbReference>
<dbReference type="AlphaFoldDB" id="A0A151QW21"/>